<dbReference type="HOGENOM" id="CLU_081534_0_0_1"/>
<feature type="domain" description="Methyltransferase type 11" evidence="1">
    <location>
        <begin position="51"/>
        <end position="161"/>
    </location>
</feature>
<dbReference type="InterPro" id="IPR013216">
    <property type="entry name" value="Methyltransf_11"/>
</dbReference>
<dbReference type="Ensembl" id="ENSPMAT00000003706.1">
    <property type="protein sequence ID" value="ENSPMAP00000003690.1"/>
    <property type="gene ID" value="ENSPMAG00000003390.1"/>
</dbReference>
<dbReference type="Pfam" id="PF08241">
    <property type="entry name" value="Methyltransf_11"/>
    <property type="match status" value="1"/>
</dbReference>
<sequence>MPLTELLARQLCGPTRSAWGRVARGLFELRNAHLELEAAALSGLTPGLSALEVGFGPGLGLVAACRLLGPAGTLLGLERSEYMLDVAGARLKRLAAKGGPAGEVAARAELMLGGVGGQGSVALDEASVDRVFHCNCYYFWPNLEEACAELFRVIKPGGLMVTTLNLASVRRTASYGALKYAYRWEPEPYLEALSQTGFVDVRMEDRQHGSKPFQAIFATKPI</sequence>
<dbReference type="Gene3D" id="3.40.50.150">
    <property type="entry name" value="Vaccinia Virus protein VP39"/>
    <property type="match status" value="1"/>
</dbReference>
<dbReference type="STRING" id="7757.ENSPMAP00000003690"/>
<accession>S4REQ8</accession>
<dbReference type="AlphaFoldDB" id="S4REQ8"/>
<dbReference type="PANTHER" id="PTHR42912">
    <property type="entry name" value="METHYLTRANSFERASE"/>
    <property type="match status" value="1"/>
</dbReference>
<proteinExistence type="predicted"/>
<reference evidence="2" key="2">
    <citation type="submission" date="2025-09" db="UniProtKB">
        <authorList>
            <consortium name="Ensembl"/>
        </authorList>
    </citation>
    <scope>IDENTIFICATION</scope>
</reference>
<dbReference type="OMA" id="QTHYFWP"/>
<evidence type="ECO:0000313" key="2">
    <source>
        <dbReference type="Ensembl" id="ENSPMAP00000003690.1"/>
    </source>
</evidence>
<dbReference type="GO" id="GO:0008757">
    <property type="term" value="F:S-adenosylmethionine-dependent methyltransferase activity"/>
    <property type="evidence" value="ECO:0007669"/>
    <property type="project" value="InterPro"/>
</dbReference>
<evidence type="ECO:0000259" key="1">
    <source>
        <dbReference type="Pfam" id="PF08241"/>
    </source>
</evidence>
<protein>
    <submittedName>
        <fullName evidence="2">Zgc:194242</fullName>
    </submittedName>
</protein>
<organism evidence="2">
    <name type="scientific">Petromyzon marinus</name>
    <name type="common">Sea lamprey</name>
    <dbReference type="NCBI Taxonomy" id="7757"/>
    <lineage>
        <taxon>Eukaryota</taxon>
        <taxon>Metazoa</taxon>
        <taxon>Chordata</taxon>
        <taxon>Craniata</taxon>
        <taxon>Vertebrata</taxon>
        <taxon>Cyclostomata</taxon>
        <taxon>Hyperoartia</taxon>
        <taxon>Petromyzontiformes</taxon>
        <taxon>Petromyzontidae</taxon>
        <taxon>Petromyzon</taxon>
    </lineage>
</organism>
<name>S4REQ8_PETMA</name>
<dbReference type="InterPro" id="IPR050508">
    <property type="entry name" value="Methyltransf_Superfamily"/>
</dbReference>
<dbReference type="SUPFAM" id="SSF53335">
    <property type="entry name" value="S-adenosyl-L-methionine-dependent methyltransferases"/>
    <property type="match status" value="1"/>
</dbReference>
<dbReference type="InterPro" id="IPR029063">
    <property type="entry name" value="SAM-dependent_MTases_sf"/>
</dbReference>
<reference evidence="2" key="1">
    <citation type="submission" date="2025-08" db="UniProtKB">
        <authorList>
            <consortium name="Ensembl"/>
        </authorList>
    </citation>
    <scope>IDENTIFICATION</scope>
</reference>
<dbReference type="GeneTree" id="ENSGT00390000010372"/>